<comment type="subcellular location">
    <subcellularLocation>
        <location evidence="1">Membrane</location>
        <topology evidence="1">Multi-pass membrane protein</topology>
    </subcellularLocation>
</comment>
<evidence type="ECO:0000313" key="8">
    <source>
        <dbReference type="Proteomes" id="UP000247233"/>
    </source>
</evidence>
<dbReference type="Proteomes" id="UP000247233">
    <property type="component" value="Unassembled WGS sequence"/>
</dbReference>
<evidence type="ECO:0000256" key="5">
    <source>
        <dbReference type="ARBA" id="ARBA00023136"/>
    </source>
</evidence>
<dbReference type="GeneID" id="37063853"/>
<comment type="caution">
    <text evidence="7">The sequence shown here is derived from an EMBL/GenBank/DDBJ whole genome shotgun (WGS) entry which is preliminary data.</text>
</comment>
<gene>
    <name evidence="7" type="ORF">BO70DRAFT_348539</name>
</gene>
<keyword evidence="5 6" id="KW-0472">Membrane</keyword>
<accession>A0A317X6C0</accession>
<dbReference type="STRING" id="1448321.A0A317X6C0"/>
<evidence type="ECO:0000256" key="3">
    <source>
        <dbReference type="ARBA" id="ARBA00022692"/>
    </source>
</evidence>
<proteinExistence type="predicted"/>
<dbReference type="Pfam" id="PF13520">
    <property type="entry name" value="AA_permease_2"/>
    <property type="match status" value="1"/>
</dbReference>
<keyword evidence="2" id="KW-0813">Transport</keyword>
<evidence type="ECO:0000256" key="6">
    <source>
        <dbReference type="SAM" id="Phobius"/>
    </source>
</evidence>
<dbReference type="OrthoDB" id="2417308at2759"/>
<dbReference type="PANTHER" id="PTHR45649">
    <property type="entry name" value="AMINO-ACID PERMEASE BAT1"/>
    <property type="match status" value="1"/>
</dbReference>
<protein>
    <submittedName>
        <fullName evidence="7">Uncharacterized protein</fullName>
    </submittedName>
</protein>
<dbReference type="PANTHER" id="PTHR45649:SF5">
    <property type="entry name" value="GABA TRANSPORTER (EUROFUNG)-RELATED"/>
    <property type="match status" value="1"/>
</dbReference>
<keyword evidence="3 6" id="KW-0812">Transmembrane</keyword>
<dbReference type="EMBL" id="MSFL01000001">
    <property type="protein sequence ID" value="PWY92110.1"/>
    <property type="molecule type" value="Genomic_DNA"/>
</dbReference>
<evidence type="ECO:0000256" key="1">
    <source>
        <dbReference type="ARBA" id="ARBA00004141"/>
    </source>
</evidence>
<keyword evidence="8" id="KW-1185">Reference proteome</keyword>
<dbReference type="Gene3D" id="1.20.1740.10">
    <property type="entry name" value="Amino acid/polyamine transporter I"/>
    <property type="match status" value="1"/>
</dbReference>
<dbReference type="VEuPathDB" id="FungiDB:BO70DRAFT_348539"/>
<feature type="transmembrane region" description="Helical" evidence="6">
    <location>
        <begin position="99"/>
        <end position="119"/>
    </location>
</feature>
<evidence type="ECO:0000256" key="4">
    <source>
        <dbReference type="ARBA" id="ARBA00022989"/>
    </source>
</evidence>
<feature type="transmembrane region" description="Helical" evidence="6">
    <location>
        <begin position="6"/>
        <end position="23"/>
    </location>
</feature>
<dbReference type="RefSeq" id="XP_025403849.1">
    <property type="nucleotide sequence ID" value="XM_025541616.1"/>
</dbReference>
<name>A0A317X6C0_9EURO</name>
<evidence type="ECO:0000256" key="2">
    <source>
        <dbReference type="ARBA" id="ARBA00022448"/>
    </source>
</evidence>
<dbReference type="InterPro" id="IPR002293">
    <property type="entry name" value="AA/rel_permease1"/>
</dbReference>
<reference evidence="7 8" key="1">
    <citation type="submission" date="2016-12" db="EMBL/GenBank/DDBJ databases">
        <title>The genomes of Aspergillus section Nigri reveals drivers in fungal speciation.</title>
        <authorList>
            <consortium name="DOE Joint Genome Institute"/>
            <person name="Vesth T.C."/>
            <person name="Nybo J."/>
            <person name="Theobald S."/>
            <person name="Brandl J."/>
            <person name="Frisvad J.C."/>
            <person name="Nielsen K.F."/>
            <person name="Lyhne E.K."/>
            <person name="Kogle M.E."/>
            <person name="Kuo A."/>
            <person name="Riley R."/>
            <person name="Clum A."/>
            <person name="Nolan M."/>
            <person name="Lipzen A."/>
            <person name="Salamov A."/>
            <person name="Henrissat B."/>
            <person name="Wiebenga A."/>
            <person name="De Vries R.P."/>
            <person name="Grigoriev I.V."/>
            <person name="Mortensen U.H."/>
            <person name="Andersen M.R."/>
            <person name="Baker S.E."/>
        </authorList>
    </citation>
    <scope>NUCLEOTIDE SEQUENCE [LARGE SCALE GENOMIC DNA]</scope>
    <source>
        <strain evidence="7 8">CBS 117.55</strain>
    </source>
</reference>
<feature type="transmembrane region" description="Helical" evidence="6">
    <location>
        <begin position="67"/>
        <end position="87"/>
    </location>
</feature>
<dbReference type="GO" id="GO:0022857">
    <property type="term" value="F:transmembrane transporter activity"/>
    <property type="evidence" value="ECO:0007669"/>
    <property type="project" value="InterPro"/>
</dbReference>
<dbReference type="AlphaFoldDB" id="A0A317X6C0"/>
<keyword evidence="4 6" id="KW-1133">Transmembrane helix</keyword>
<organism evidence="7 8">
    <name type="scientific">Aspergillus heteromorphus CBS 117.55</name>
    <dbReference type="NCBI Taxonomy" id="1448321"/>
    <lineage>
        <taxon>Eukaryota</taxon>
        <taxon>Fungi</taxon>
        <taxon>Dikarya</taxon>
        <taxon>Ascomycota</taxon>
        <taxon>Pezizomycotina</taxon>
        <taxon>Eurotiomycetes</taxon>
        <taxon>Eurotiomycetidae</taxon>
        <taxon>Eurotiales</taxon>
        <taxon>Aspergillaceae</taxon>
        <taxon>Aspergillus</taxon>
        <taxon>Aspergillus subgen. Circumdati</taxon>
    </lineage>
</organism>
<evidence type="ECO:0000313" key="7">
    <source>
        <dbReference type="EMBL" id="PWY92110.1"/>
    </source>
</evidence>
<feature type="transmembrane region" description="Helical" evidence="6">
    <location>
        <begin position="140"/>
        <end position="157"/>
    </location>
</feature>
<dbReference type="GO" id="GO:0016020">
    <property type="term" value="C:membrane"/>
    <property type="evidence" value="ECO:0007669"/>
    <property type="project" value="UniProtKB-SubCell"/>
</dbReference>
<sequence length="210" mass="23711">MCPYATILPLRLGILWLALSITGRTSWRRLPLDFLAFFKAGSRLSHVGTEIQGRLLQNCPSYTPQNWHGTLLVFAALFLPLLINIFARRLLAPVEVLSGVIHILSYPAIMVVMVVLGQRHTNEFVWTEFVTDQSEWHKKGVIFSIGLLTAAFTLSSFDGVIHMSEEVNNAPRAVSRAMVWGMVLNLDMLKVIIWVKKAAIDRKKWQGHGF</sequence>